<evidence type="ECO:0000313" key="4">
    <source>
        <dbReference type="EMBL" id="PIE31825.1"/>
    </source>
</evidence>
<evidence type="ECO:0000313" key="5">
    <source>
        <dbReference type="Proteomes" id="UP000230914"/>
    </source>
</evidence>
<feature type="coiled-coil region" evidence="1">
    <location>
        <begin position="55"/>
        <end position="82"/>
    </location>
</feature>
<evidence type="ECO:0000256" key="1">
    <source>
        <dbReference type="SAM" id="Coils"/>
    </source>
</evidence>
<proteinExistence type="predicted"/>
<keyword evidence="1" id="KW-0175">Coiled coil</keyword>
<protein>
    <recommendedName>
        <fullName evidence="6">DUF4332 domain-containing protein</fullName>
    </recommendedName>
</protein>
<evidence type="ECO:0000256" key="2">
    <source>
        <dbReference type="SAM" id="MobiDB-lite"/>
    </source>
</evidence>
<feature type="region of interest" description="Disordered" evidence="2">
    <location>
        <begin position="83"/>
        <end position="151"/>
    </location>
</feature>
<evidence type="ECO:0008006" key="6">
    <source>
        <dbReference type="Google" id="ProtNLM"/>
    </source>
</evidence>
<gene>
    <name evidence="4" type="ORF">CSA55_04735</name>
</gene>
<feature type="transmembrane region" description="Helical" evidence="3">
    <location>
        <begin position="6"/>
        <end position="27"/>
    </location>
</feature>
<evidence type="ECO:0000256" key="3">
    <source>
        <dbReference type="SAM" id="Phobius"/>
    </source>
</evidence>
<accession>A0A2G6K866</accession>
<dbReference type="AlphaFoldDB" id="A0A2G6K866"/>
<keyword evidence="3" id="KW-0472">Membrane</keyword>
<name>A0A2G6K866_9ACTN</name>
<keyword evidence="3" id="KW-0812">Transmembrane</keyword>
<keyword evidence="3" id="KW-1133">Transmembrane helix</keyword>
<comment type="caution">
    <text evidence="4">The sequence shown here is derived from an EMBL/GenBank/DDBJ whole genome shotgun (WGS) entry which is preliminary data.</text>
</comment>
<sequence>MPYTLAKGLFWFVLAVLLGVVIGWLLHQLVARREARRCRVIQAEMNKCRARVRELESIVDERDRLAAQKEALTSERDRLLARLGQTPPATSPTPEIAEPVDDESQDAVEPVEESEDVEPVATDDQVAASGDDSGDDEPESSTAQPAEDDQPVIDLSAAAEILGRPVRADDLTVVEGIGPKIAELCHGIGIHTWADLGSTEVSLLKTMLVDAGPRFRPHDPGTWPDQAKLLAAGQWKDFVRLTDSLRGGR</sequence>
<feature type="compositionally biased region" description="Acidic residues" evidence="2">
    <location>
        <begin position="98"/>
        <end position="118"/>
    </location>
</feature>
<dbReference type="Proteomes" id="UP000230914">
    <property type="component" value="Unassembled WGS sequence"/>
</dbReference>
<organism evidence="4 5">
    <name type="scientific">Ilumatobacter coccineus</name>
    <dbReference type="NCBI Taxonomy" id="467094"/>
    <lineage>
        <taxon>Bacteria</taxon>
        <taxon>Bacillati</taxon>
        <taxon>Actinomycetota</taxon>
        <taxon>Acidimicrobiia</taxon>
        <taxon>Acidimicrobiales</taxon>
        <taxon>Ilumatobacteraceae</taxon>
        <taxon>Ilumatobacter</taxon>
    </lineage>
</organism>
<dbReference type="EMBL" id="PDSL01000064">
    <property type="protein sequence ID" value="PIE31825.1"/>
    <property type="molecule type" value="Genomic_DNA"/>
</dbReference>
<reference evidence="4 5" key="1">
    <citation type="submission" date="2017-10" db="EMBL/GenBank/DDBJ databases">
        <title>Novel microbial diversity and functional potential in the marine mammal oral microbiome.</title>
        <authorList>
            <person name="Dudek N.K."/>
            <person name="Sun C.L."/>
            <person name="Burstein D."/>
            <person name="Kantor R.S."/>
            <person name="Aliaga Goltsman D.S."/>
            <person name="Bik E.M."/>
            <person name="Thomas B.C."/>
            <person name="Banfield J.F."/>
            <person name="Relman D.A."/>
        </authorList>
    </citation>
    <scope>NUCLEOTIDE SEQUENCE [LARGE SCALE GENOMIC DNA]</scope>
    <source>
        <strain evidence="4">DOLJORAL78_61_10</strain>
    </source>
</reference>